<dbReference type="EMBL" id="GBXM01089445">
    <property type="protein sequence ID" value="JAH19132.1"/>
    <property type="molecule type" value="Transcribed_RNA"/>
</dbReference>
<evidence type="ECO:0000313" key="1">
    <source>
        <dbReference type="EMBL" id="JAH19132.1"/>
    </source>
</evidence>
<dbReference type="EMBL" id="GBXM01090805">
    <property type="protein sequence ID" value="JAH17772.1"/>
    <property type="molecule type" value="Transcribed_RNA"/>
</dbReference>
<reference evidence="1" key="2">
    <citation type="journal article" date="2015" name="Fish Shellfish Immunol.">
        <title>Early steps in the European eel (Anguilla anguilla)-Vibrio vulnificus interaction in the gills: Role of the RtxA13 toxin.</title>
        <authorList>
            <person name="Callol A."/>
            <person name="Pajuelo D."/>
            <person name="Ebbesson L."/>
            <person name="Teles M."/>
            <person name="MacKenzie S."/>
            <person name="Amaro C."/>
        </authorList>
    </citation>
    <scope>NUCLEOTIDE SEQUENCE</scope>
</reference>
<reference evidence="1" key="1">
    <citation type="submission" date="2014-11" db="EMBL/GenBank/DDBJ databases">
        <authorList>
            <person name="Amaro Gonzalez C."/>
        </authorList>
    </citation>
    <scope>NUCLEOTIDE SEQUENCE</scope>
</reference>
<organism evidence="1">
    <name type="scientific">Anguilla anguilla</name>
    <name type="common">European freshwater eel</name>
    <name type="synonym">Muraena anguilla</name>
    <dbReference type="NCBI Taxonomy" id="7936"/>
    <lineage>
        <taxon>Eukaryota</taxon>
        <taxon>Metazoa</taxon>
        <taxon>Chordata</taxon>
        <taxon>Craniata</taxon>
        <taxon>Vertebrata</taxon>
        <taxon>Euteleostomi</taxon>
        <taxon>Actinopterygii</taxon>
        <taxon>Neopterygii</taxon>
        <taxon>Teleostei</taxon>
        <taxon>Anguilliformes</taxon>
        <taxon>Anguillidae</taxon>
        <taxon>Anguilla</taxon>
    </lineage>
</organism>
<dbReference type="AlphaFoldDB" id="A0A0E9QRR8"/>
<sequence length="54" mass="6252">MSEATNFGSFIISVYIFLLSGEQLKVCYHKHRRRVCLTSFFLFAGLNCQFTDVI</sequence>
<name>A0A0E9QRR8_ANGAN</name>
<proteinExistence type="predicted"/>
<protein>
    <submittedName>
        <fullName evidence="1">Uncharacterized protein</fullName>
    </submittedName>
</protein>
<accession>A0A0E9QRR8</accession>